<reference evidence="1" key="1">
    <citation type="submission" date="2016-05" db="EMBL/GenBank/DDBJ databases">
        <authorList>
            <person name="Lavstsen T."/>
            <person name="Jespersen J.S."/>
        </authorList>
    </citation>
    <scope>NUCLEOTIDE SEQUENCE</scope>
    <source>
        <tissue evidence="1">Brain</tissue>
    </source>
</reference>
<feature type="non-terminal residue" evidence="1">
    <location>
        <position position="49"/>
    </location>
</feature>
<name>A0A1A8FR02_9TELE</name>
<reference evidence="1" key="2">
    <citation type="submission" date="2016-06" db="EMBL/GenBank/DDBJ databases">
        <title>The genome of a short-lived fish provides insights into sex chromosome evolution and the genetic control of aging.</title>
        <authorList>
            <person name="Reichwald K."/>
            <person name="Felder M."/>
            <person name="Petzold A."/>
            <person name="Koch P."/>
            <person name="Groth M."/>
            <person name="Platzer M."/>
        </authorList>
    </citation>
    <scope>NUCLEOTIDE SEQUENCE</scope>
    <source>
        <tissue evidence="1">Brain</tissue>
    </source>
</reference>
<dbReference type="AlphaFoldDB" id="A0A1A8FR02"/>
<accession>A0A1A8FR02</accession>
<proteinExistence type="predicted"/>
<sequence>RLKSGIKSYETTRFNGMVLAQELSARHVIISLQVQATLSLLVLLCPWAR</sequence>
<evidence type="ECO:0000313" key="1">
    <source>
        <dbReference type="EMBL" id="SBQ61452.1"/>
    </source>
</evidence>
<protein>
    <submittedName>
        <fullName evidence="1">Uncharacterized protein</fullName>
    </submittedName>
</protein>
<dbReference type="EMBL" id="HAEB01014925">
    <property type="protein sequence ID" value="SBQ61452.1"/>
    <property type="molecule type" value="Transcribed_RNA"/>
</dbReference>
<organism evidence="1">
    <name type="scientific">Nothobranchius korthausae</name>
    <dbReference type="NCBI Taxonomy" id="1143690"/>
    <lineage>
        <taxon>Eukaryota</taxon>
        <taxon>Metazoa</taxon>
        <taxon>Chordata</taxon>
        <taxon>Craniata</taxon>
        <taxon>Vertebrata</taxon>
        <taxon>Euteleostomi</taxon>
        <taxon>Actinopterygii</taxon>
        <taxon>Neopterygii</taxon>
        <taxon>Teleostei</taxon>
        <taxon>Neoteleostei</taxon>
        <taxon>Acanthomorphata</taxon>
        <taxon>Ovalentaria</taxon>
        <taxon>Atherinomorphae</taxon>
        <taxon>Cyprinodontiformes</taxon>
        <taxon>Nothobranchiidae</taxon>
        <taxon>Nothobranchius</taxon>
    </lineage>
</organism>
<feature type="non-terminal residue" evidence="1">
    <location>
        <position position="1"/>
    </location>
</feature>
<gene>
    <name evidence="1" type="primary">Nfu_g_1_001826</name>
</gene>